<dbReference type="AlphaFoldDB" id="A0A2U2EKL4"/>
<sequence length="69" mass="7577">MKKTIVEFMATILSCVGFGLALIATFFIIWGALSSLVFFILALLGITRSVIVSAIIGLVLVLWYVSRRL</sequence>
<feature type="transmembrane region" description="Helical" evidence="1">
    <location>
        <begin position="39"/>
        <end position="65"/>
    </location>
</feature>
<name>A0A2U2EKL4_9FIRM</name>
<gene>
    <name evidence="2" type="ORF">LD38_00035</name>
</gene>
<evidence type="ECO:0000313" key="3">
    <source>
        <dbReference type="Proteomes" id="UP000245905"/>
    </source>
</evidence>
<accession>A0A2U2EKL4</accession>
<dbReference type="EMBL" id="JRFS01000001">
    <property type="protein sequence ID" value="PWE85054.1"/>
    <property type="molecule type" value="Genomic_DNA"/>
</dbReference>
<keyword evidence="1" id="KW-0472">Membrane</keyword>
<dbReference type="RefSeq" id="WP_109256891.1">
    <property type="nucleotide sequence ID" value="NZ_JRFS01000001.1"/>
</dbReference>
<keyword evidence="1" id="KW-1133">Transmembrane helix</keyword>
<proteinExistence type="predicted"/>
<protein>
    <submittedName>
        <fullName evidence="2">Uncharacterized protein</fullName>
    </submittedName>
</protein>
<reference evidence="2 3" key="1">
    <citation type="submission" date="2014-09" db="EMBL/GenBank/DDBJ databases">
        <title>Butyrate-producing bacteria isolated from human gut.</title>
        <authorList>
            <person name="Zhang Q."/>
            <person name="Zhao L."/>
        </authorList>
    </citation>
    <scope>NUCLEOTIDE SEQUENCE [LARGE SCALE GENOMIC DNA]</scope>
    <source>
        <strain evidence="2 3">R22</strain>
    </source>
</reference>
<comment type="caution">
    <text evidence="2">The sequence shown here is derived from an EMBL/GenBank/DDBJ whole genome shotgun (WGS) entry which is preliminary data.</text>
</comment>
<feature type="transmembrane region" description="Helical" evidence="1">
    <location>
        <begin position="12"/>
        <end position="33"/>
    </location>
</feature>
<keyword evidence="1" id="KW-0812">Transmembrane</keyword>
<evidence type="ECO:0000256" key="1">
    <source>
        <dbReference type="SAM" id="Phobius"/>
    </source>
</evidence>
<evidence type="ECO:0000313" key="2">
    <source>
        <dbReference type="EMBL" id="PWE85054.1"/>
    </source>
</evidence>
<dbReference type="Proteomes" id="UP000245905">
    <property type="component" value="Unassembled WGS sequence"/>
</dbReference>
<organism evidence="2 3">
    <name type="scientific">Agathobacter rectalis</name>
    <dbReference type="NCBI Taxonomy" id="39491"/>
    <lineage>
        <taxon>Bacteria</taxon>
        <taxon>Bacillati</taxon>
        <taxon>Bacillota</taxon>
        <taxon>Clostridia</taxon>
        <taxon>Lachnospirales</taxon>
        <taxon>Lachnospiraceae</taxon>
        <taxon>Agathobacter</taxon>
    </lineage>
</organism>